<dbReference type="SUPFAM" id="SSF56436">
    <property type="entry name" value="C-type lectin-like"/>
    <property type="match status" value="1"/>
</dbReference>
<organism evidence="2 3">
    <name type="scientific">Cylicocyclus nassatus</name>
    <name type="common">Nematode worm</name>
    <dbReference type="NCBI Taxonomy" id="53992"/>
    <lineage>
        <taxon>Eukaryota</taxon>
        <taxon>Metazoa</taxon>
        <taxon>Ecdysozoa</taxon>
        <taxon>Nematoda</taxon>
        <taxon>Chromadorea</taxon>
        <taxon>Rhabditida</taxon>
        <taxon>Rhabditina</taxon>
        <taxon>Rhabditomorpha</taxon>
        <taxon>Strongyloidea</taxon>
        <taxon>Strongylidae</taxon>
        <taxon>Cylicocyclus</taxon>
    </lineage>
</organism>
<sequence length="203" mass="23039">MLFLLFLIPLTKSISYPNNSVQISRSPYLHEPSSVSHCNARPLLGIAGAHRGYCESGWTYYNETDACYKNFFSATFDGAESVCITVGGHLTSIHSYKENAFVAELAKSGKTLTGADDTTWIGLVRSDHLDSRLPVKWMWTDGTAVDYLEWTPDHPGAERCVLLWSDPHVSEYTKLWYRKWANYPCRITVRTFVCKKMACYFNA</sequence>
<accession>A0AA36H1J5</accession>
<dbReference type="AlphaFoldDB" id="A0AA36H1J5"/>
<dbReference type="Pfam" id="PF00059">
    <property type="entry name" value="Lectin_C"/>
    <property type="match status" value="1"/>
</dbReference>
<comment type="caution">
    <text evidence="2">The sequence shown here is derived from an EMBL/GenBank/DDBJ whole genome shotgun (WGS) entry which is preliminary data.</text>
</comment>
<evidence type="ECO:0000313" key="3">
    <source>
        <dbReference type="Proteomes" id="UP001176961"/>
    </source>
</evidence>
<dbReference type="Proteomes" id="UP001176961">
    <property type="component" value="Unassembled WGS sequence"/>
</dbReference>
<dbReference type="InterPro" id="IPR016186">
    <property type="entry name" value="C-type_lectin-like/link_sf"/>
</dbReference>
<proteinExistence type="predicted"/>
<dbReference type="Gene3D" id="3.10.100.10">
    <property type="entry name" value="Mannose-Binding Protein A, subunit A"/>
    <property type="match status" value="1"/>
</dbReference>
<dbReference type="PROSITE" id="PS50041">
    <property type="entry name" value="C_TYPE_LECTIN_2"/>
    <property type="match status" value="1"/>
</dbReference>
<name>A0AA36H1J5_CYLNA</name>
<gene>
    <name evidence="2" type="ORF">CYNAS_LOCUS14079</name>
</gene>
<dbReference type="PANTHER" id="PTHR22803">
    <property type="entry name" value="MANNOSE, PHOSPHOLIPASE, LECTIN RECEPTOR RELATED"/>
    <property type="match status" value="1"/>
</dbReference>
<dbReference type="InterPro" id="IPR016187">
    <property type="entry name" value="CTDL_fold"/>
</dbReference>
<feature type="domain" description="C-type lectin" evidence="1">
    <location>
        <begin position="63"/>
        <end position="185"/>
    </location>
</feature>
<evidence type="ECO:0000313" key="2">
    <source>
        <dbReference type="EMBL" id="CAJ0602096.1"/>
    </source>
</evidence>
<dbReference type="InterPro" id="IPR050111">
    <property type="entry name" value="C-type_lectin/snaclec_domain"/>
</dbReference>
<reference evidence="2" key="1">
    <citation type="submission" date="2023-07" db="EMBL/GenBank/DDBJ databases">
        <authorList>
            <consortium name="CYATHOMIX"/>
        </authorList>
    </citation>
    <scope>NUCLEOTIDE SEQUENCE</scope>
    <source>
        <strain evidence="2">N/A</strain>
    </source>
</reference>
<dbReference type="CDD" id="cd00037">
    <property type="entry name" value="CLECT"/>
    <property type="match status" value="1"/>
</dbReference>
<dbReference type="SMART" id="SM00034">
    <property type="entry name" value="CLECT"/>
    <property type="match status" value="1"/>
</dbReference>
<evidence type="ECO:0000259" key="1">
    <source>
        <dbReference type="PROSITE" id="PS50041"/>
    </source>
</evidence>
<protein>
    <recommendedName>
        <fullName evidence="1">C-type lectin domain-containing protein</fullName>
    </recommendedName>
</protein>
<keyword evidence="3" id="KW-1185">Reference proteome</keyword>
<dbReference type="EMBL" id="CATQJL010000305">
    <property type="protein sequence ID" value="CAJ0602096.1"/>
    <property type="molecule type" value="Genomic_DNA"/>
</dbReference>
<dbReference type="InterPro" id="IPR001304">
    <property type="entry name" value="C-type_lectin-like"/>
</dbReference>